<dbReference type="PROSITE" id="PS51318">
    <property type="entry name" value="TAT"/>
    <property type="match status" value="1"/>
</dbReference>
<keyword evidence="2" id="KW-1185">Reference proteome</keyword>
<reference evidence="1 2" key="1">
    <citation type="journal article" date="2022" name="Syst. Appl. Microbiol.">
        <title>Natronocalculus amylovorans gen. nov., sp. nov., and Natranaeroarchaeum aerophilus sp. nov., dominant culturable amylolytic natronoarchaea from hypersaline soda lakes in southwestern Siberia.</title>
        <authorList>
            <person name="Sorokin D.Y."/>
            <person name="Elcheninov A.G."/>
            <person name="Khizhniak T.V."/>
            <person name="Koenen M."/>
            <person name="Bale N.J."/>
            <person name="Damste J.S.S."/>
            <person name="Kublanov I.V."/>
        </authorList>
    </citation>
    <scope>NUCLEOTIDE SEQUENCE [LARGE SCALE GENOMIC DNA]</scope>
    <source>
        <strain evidence="1 2">AArc-St1-1</strain>
    </source>
</reference>
<name>A0AAE3K3V8_9EURY</name>
<dbReference type="RefSeq" id="WP_250594738.1">
    <property type="nucleotide sequence ID" value="NZ_JAKRVY010000001.1"/>
</dbReference>
<dbReference type="AlphaFoldDB" id="A0AAE3K3V8"/>
<dbReference type="InterPro" id="IPR006311">
    <property type="entry name" value="TAT_signal"/>
</dbReference>
<organism evidence="1 2">
    <name type="scientific">Natranaeroarchaeum aerophilus</name>
    <dbReference type="NCBI Taxonomy" id="2917711"/>
    <lineage>
        <taxon>Archaea</taxon>
        <taxon>Methanobacteriati</taxon>
        <taxon>Methanobacteriota</taxon>
        <taxon>Stenosarchaea group</taxon>
        <taxon>Halobacteria</taxon>
        <taxon>Halobacteriales</taxon>
        <taxon>Natronoarchaeaceae</taxon>
        <taxon>Natranaeroarchaeum</taxon>
    </lineage>
</organism>
<accession>A0AAE3K3V8</accession>
<comment type="caution">
    <text evidence="1">The sequence shown here is derived from an EMBL/GenBank/DDBJ whole genome shotgun (WGS) entry which is preliminary data.</text>
</comment>
<evidence type="ECO:0000313" key="1">
    <source>
        <dbReference type="EMBL" id="MCL9812758.1"/>
    </source>
</evidence>
<evidence type="ECO:0000313" key="2">
    <source>
        <dbReference type="Proteomes" id="UP001202674"/>
    </source>
</evidence>
<dbReference type="Proteomes" id="UP001202674">
    <property type="component" value="Unassembled WGS sequence"/>
</dbReference>
<sequence>MSQEVHSRRKFLLATTTATAGGLAGCTNLPDRNENSTETTEYKIEIEPENTETDLTDLKNWEHTEDTVRDQDYIKLGINLYENQEKVEPDNIRIIGSNGQLEHDTEDSLQKIACTQLEPGTNTLTIETEKNSDTTTEQIDVTKKLPTSYLIEAYVDNQKITEHETPYSFDNHNLETDWFERKRQQAVRDRAREEVVENFNPKEIEEIDTTTKEGKNQLIDMVGRHVRAEIGRHSGHAQVQAATEEQIIHNYTDFEPDQVHANGFNNPHDDTADTGGTNHGSKAIHLDSDWYHHETIGSEVAHIEDIERIDMVDGISNPDYVSILGEFERGEMEEVKYFIKTRRQDVFFLSQVVPASGPSTRDVTISDNYGSIGLEMIRDNGERDEIFNPVKVAGDHYNETGRHVGVFGTPRQPTLLADWNNGRDTFSEVRENPDFEGLEQLLE</sequence>
<dbReference type="EMBL" id="JAKRVY010000001">
    <property type="protein sequence ID" value="MCL9812758.1"/>
    <property type="molecule type" value="Genomic_DNA"/>
</dbReference>
<protein>
    <submittedName>
        <fullName evidence="1">Uncharacterized protein</fullName>
    </submittedName>
</protein>
<gene>
    <name evidence="1" type="ORF">AArcSt11_03710</name>
</gene>
<proteinExistence type="predicted"/>